<proteinExistence type="predicted"/>
<dbReference type="AlphaFoldDB" id="A0A382CZ40"/>
<keyword evidence="1" id="KW-0812">Transmembrane</keyword>
<evidence type="ECO:0000256" key="1">
    <source>
        <dbReference type="SAM" id="Phobius"/>
    </source>
</evidence>
<keyword evidence="1" id="KW-1133">Transmembrane helix</keyword>
<feature type="non-terminal residue" evidence="2">
    <location>
        <position position="1"/>
    </location>
</feature>
<sequence length="30" mass="3420">SDWTIFNVEQLGPTVAIILVRLISMGLNYR</sequence>
<gene>
    <name evidence="2" type="ORF">METZ01_LOCUS183467</name>
</gene>
<keyword evidence="1" id="KW-0472">Membrane</keyword>
<protein>
    <submittedName>
        <fullName evidence="2">Uncharacterized protein</fullName>
    </submittedName>
</protein>
<dbReference type="EMBL" id="UINC01036518">
    <property type="protein sequence ID" value="SVB30613.1"/>
    <property type="molecule type" value="Genomic_DNA"/>
</dbReference>
<organism evidence="2">
    <name type="scientific">marine metagenome</name>
    <dbReference type="NCBI Taxonomy" id="408172"/>
    <lineage>
        <taxon>unclassified sequences</taxon>
        <taxon>metagenomes</taxon>
        <taxon>ecological metagenomes</taxon>
    </lineage>
</organism>
<reference evidence="2" key="1">
    <citation type="submission" date="2018-05" db="EMBL/GenBank/DDBJ databases">
        <authorList>
            <person name="Lanie J.A."/>
            <person name="Ng W.-L."/>
            <person name="Kazmierczak K.M."/>
            <person name="Andrzejewski T.M."/>
            <person name="Davidsen T.M."/>
            <person name="Wayne K.J."/>
            <person name="Tettelin H."/>
            <person name="Glass J.I."/>
            <person name="Rusch D."/>
            <person name="Podicherti R."/>
            <person name="Tsui H.-C.T."/>
            <person name="Winkler M.E."/>
        </authorList>
    </citation>
    <scope>NUCLEOTIDE SEQUENCE</scope>
</reference>
<name>A0A382CZ40_9ZZZZ</name>
<accession>A0A382CZ40</accession>
<feature type="transmembrane region" description="Helical" evidence="1">
    <location>
        <begin position="12"/>
        <end position="29"/>
    </location>
</feature>
<evidence type="ECO:0000313" key="2">
    <source>
        <dbReference type="EMBL" id="SVB30613.1"/>
    </source>
</evidence>